<feature type="region of interest" description="Disordered" evidence="1">
    <location>
        <begin position="1"/>
        <end position="35"/>
    </location>
</feature>
<dbReference type="Gene3D" id="2.30.29.30">
    <property type="entry name" value="Pleckstrin-homology domain (PH domain)/Phosphotyrosine-binding domain (PTB)"/>
    <property type="match status" value="1"/>
</dbReference>
<evidence type="ECO:0000313" key="4">
    <source>
        <dbReference type="Proteomes" id="UP000051952"/>
    </source>
</evidence>
<dbReference type="EMBL" id="CYKH01001314">
    <property type="protein sequence ID" value="CUG86489.1"/>
    <property type="molecule type" value="Genomic_DNA"/>
</dbReference>
<feature type="compositionally biased region" description="Low complexity" evidence="1">
    <location>
        <begin position="11"/>
        <end position="32"/>
    </location>
</feature>
<dbReference type="SMART" id="SM00568">
    <property type="entry name" value="GRAM"/>
    <property type="match status" value="1"/>
</dbReference>
<dbReference type="Proteomes" id="UP000051952">
    <property type="component" value="Unassembled WGS sequence"/>
</dbReference>
<dbReference type="InterPro" id="IPR051482">
    <property type="entry name" value="Cholesterol_transport"/>
</dbReference>
<dbReference type="GO" id="GO:0120015">
    <property type="term" value="F:sterol transfer activity"/>
    <property type="evidence" value="ECO:0007669"/>
    <property type="project" value="TreeGrafter"/>
</dbReference>
<dbReference type="Pfam" id="PF02893">
    <property type="entry name" value="GRAM"/>
    <property type="match status" value="1"/>
</dbReference>
<dbReference type="InterPro" id="IPR004182">
    <property type="entry name" value="GRAM"/>
</dbReference>
<dbReference type="GO" id="GO:0005789">
    <property type="term" value="C:endoplasmic reticulum membrane"/>
    <property type="evidence" value="ECO:0007669"/>
    <property type="project" value="TreeGrafter"/>
</dbReference>
<dbReference type="PANTHER" id="PTHR23319">
    <property type="entry name" value="GRAM DOMAIN CONTAINING 1B, ISOFORM E"/>
    <property type="match status" value="1"/>
</dbReference>
<feature type="domain" description="GRAM" evidence="2">
    <location>
        <begin position="41"/>
        <end position="107"/>
    </location>
</feature>
<gene>
    <name evidence="3" type="ORF">BSAL_93395</name>
</gene>
<feature type="non-terminal residue" evidence="3">
    <location>
        <position position="147"/>
    </location>
</feature>
<proteinExistence type="predicted"/>
<evidence type="ECO:0000256" key="1">
    <source>
        <dbReference type="SAM" id="MobiDB-lite"/>
    </source>
</evidence>
<dbReference type="GO" id="GO:0005886">
    <property type="term" value="C:plasma membrane"/>
    <property type="evidence" value="ECO:0007669"/>
    <property type="project" value="TreeGrafter"/>
</dbReference>
<reference evidence="4" key="1">
    <citation type="submission" date="2015-09" db="EMBL/GenBank/DDBJ databases">
        <authorList>
            <consortium name="Pathogen Informatics"/>
        </authorList>
    </citation>
    <scope>NUCLEOTIDE SEQUENCE [LARGE SCALE GENOMIC DNA]</scope>
    <source>
        <strain evidence="4">Lake Konstanz</strain>
    </source>
</reference>
<name>A0A0S4JBE9_BODSA</name>
<dbReference type="InterPro" id="IPR011993">
    <property type="entry name" value="PH-like_dom_sf"/>
</dbReference>
<organism evidence="3 4">
    <name type="scientific">Bodo saltans</name>
    <name type="common">Flagellated protozoan</name>
    <dbReference type="NCBI Taxonomy" id="75058"/>
    <lineage>
        <taxon>Eukaryota</taxon>
        <taxon>Discoba</taxon>
        <taxon>Euglenozoa</taxon>
        <taxon>Kinetoplastea</taxon>
        <taxon>Metakinetoplastina</taxon>
        <taxon>Eubodonida</taxon>
        <taxon>Bodonidae</taxon>
        <taxon>Bodo</taxon>
    </lineage>
</organism>
<dbReference type="GO" id="GO:0032934">
    <property type="term" value="F:sterol binding"/>
    <property type="evidence" value="ECO:0007669"/>
    <property type="project" value="TreeGrafter"/>
</dbReference>
<keyword evidence="4" id="KW-1185">Reference proteome</keyword>
<accession>A0A0S4JBE9</accession>
<protein>
    <recommendedName>
        <fullName evidence="2">GRAM domain-containing protein</fullName>
    </recommendedName>
</protein>
<sequence length="147" mass="16328">MAASPTNSQPHGGHSATGGASSGNSNQGGQQNPATYTPDELAFHKLFPQVPLNEKLVESYQCGLSRKKIVRMGRLYLTSLRLCFHSTFLSESLMMEWEQVDAVEKKENFVFEAIVVKGSAGETHYFSAFMYGMTDQAHKMTTMLWNV</sequence>
<evidence type="ECO:0000259" key="2">
    <source>
        <dbReference type="SMART" id="SM00568"/>
    </source>
</evidence>
<dbReference type="VEuPathDB" id="TriTrypDB:BSAL_93395"/>
<feature type="compositionally biased region" description="Polar residues" evidence="1">
    <location>
        <begin position="1"/>
        <end position="10"/>
    </location>
</feature>
<dbReference type="PANTHER" id="PTHR23319:SF4">
    <property type="entry name" value="GRAM DOMAIN CONTAINING 1B, ISOFORM E"/>
    <property type="match status" value="1"/>
</dbReference>
<evidence type="ECO:0000313" key="3">
    <source>
        <dbReference type="EMBL" id="CUG86489.1"/>
    </source>
</evidence>
<dbReference type="OrthoDB" id="74360at2759"/>
<dbReference type="GO" id="GO:0032366">
    <property type="term" value="P:intracellular sterol transport"/>
    <property type="evidence" value="ECO:0007669"/>
    <property type="project" value="TreeGrafter"/>
</dbReference>
<dbReference type="GO" id="GO:0140268">
    <property type="term" value="C:endoplasmic reticulum-plasma membrane contact site"/>
    <property type="evidence" value="ECO:0007669"/>
    <property type="project" value="TreeGrafter"/>
</dbReference>
<dbReference type="AlphaFoldDB" id="A0A0S4JBE9"/>